<dbReference type="GO" id="GO:0031412">
    <property type="term" value="P:gas vesicle organization"/>
    <property type="evidence" value="ECO:0007669"/>
    <property type="project" value="InterPro"/>
</dbReference>
<sequence length="247" mass="28624">MPQLLYLYGIFPAPGPQDLEVQGLDQQPIHTHIIDEFVFLYSVAQQERYLASRKNLLGHERVLEAAMKVGYRTLLPLQFGLIIETWDRVIKELITPRGDALKRLFAKLEGRREVSVKLLWGPDAELNQLMEEDAGLRAERDRLEGQQLSMDQIVDIGQAIETAMTERKDDVINAFRQRLNALAIEVLENDPLTDAMIYNTAYLIPWEDEVKFSQAIEELDEQFEDRLRIRYNNFTAPYNFAQLDQLS</sequence>
<evidence type="ECO:0000256" key="3">
    <source>
        <dbReference type="ARBA" id="ARBA00035643"/>
    </source>
</evidence>
<organism evidence="4">
    <name type="scientific">Lyngbya confervoides BDU141951</name>
    <dbReference type="NCBI Taxonomy" id="1574623"/>
    <lineage>
        <taxon>Bacteria</taxon>
        <taxon>Bacillati</taxon>
        <taxon>Cyanobacteriota</taxon>
        <taxon>Cyanophyceae</taxon>
        <taxon>Oscillatoriophycideae</taxon>
        <taxon>Oscillatoriales</taxon>
        <taxon>Microcoleaceae</taxon>
        <taxon>Lyngbya</taxon>
    </lineage>
</organism>
<comment type="subcellular location">
    <subcellularLocation>
        <location evidence="2">Gas vesicle</location>
    </subcellularLocation>
</comment>
<gene>
    <name evidence="4" type="ORF">QQ91_024125</name>
</gene>
<dbReference type="GO" id="GO:0031411">
    <property type="term" value="C:gas vesicle"/>
    <property type="evidence" value="ECO:0007669"/>
    <property type="project" value="UniProtKB-SubCell"/>
</dbReference>
<dbReference type="Pfam" id="PF06386">
    <property type="entry name" value="GvpL_GvpF"/>
    <property type="match status" value="1"/>
</dbReference>
<evidence type="ECO:0000256" key="1">
    <source>
        <dbReference type="ARBA" id="ARBA00022987"/>
    </source>
</evidence>
<dbReference type="PANTHER" id="PTHR36852:SF1">
    <property type="entry name" value="PROTEIN GVPL 2"/>
    <property type="match status" value="1"/>
</dbReference>
<reference evidence="4" key="3">
    <citation type="submission" date="2020-02" db="EMBL/GenBank/DDBJ databases">
        <authorList>
            <person name="Sarangi A.N."/>
            <person name="Ghosh S."/>
            <person name="Mukherjee M."/>
            <person name="Tripathy S."/>
        </authorList>
    </citation>
    <scope>NUCLEOTIDE SEQUENCE</scope>
    <source>
        <strain evidence="4">BDU141951</strain>
    </source>
</reference>
<dbReference type="EMBL" id="JTHE02000003">
    <property type="protein sequence ID" value="NEV70180.1"/>
    <property type="molecule type" value="Genomic_DNA"/>
</dbReference>
<reference evidence="4" key="2">
    <citation type="journal article" date="2015" name="Genome Announc.">
        <title>Draft Genome Sequence of Filamentous Marine Cyanobacterium Lyngbya confervoides Strain BDU141951.</title>
        <authorList>
            <person name="Chandrababunaidu M.M."/>
            <person name="Sen D."/>
            <person name="Tripathy S."/>
        </authorList>
    </citation>
    <scope>NUCLEOTIDE SEQUENCE</scope>
    <source>
        <strain evidence="4">BDU141951</strain>
    </source>
</reference>
<evidence type="ECO:0000313" key="4">
    <source>
        <dbReference type="EMBL" id="NEV70180.1"/>
    </source>
</evidence>
<evidence type="ECO:0000256" key="2">
    <source>
        <dbReference type="ARBA" id="ARBA00035108"/>
    </source>
</evidence>
<reference evidence="4" key="1">
    <citation type="submission" date="2014-11" db="EMBL/GenBank/DDBJ databases">
        <authorList>
            <person name="Malar M.C."/>
            <person name="Sen D."/>
            <person name="Tripathy S."/>
        </authorList>
    </citation>
    <scope>NUCLEOTIDE SEQUENCE</scope>
    <source>
        <strain evidence="4">BDU141951</strain>
    </source>
</reference>
<comment type="caution">
    <text evidence="4">The sequence shown here is derived from an EMBL/GenBank/DDBJ whole genome shotgun (WGS) entry which is preliminary data.</text>
</comment>
<dbReference type="PANTHER" id="PTHR36852">
    <property type="entry name" value="PROTEIN GVPL 2"/>
    <property type="match status" value="1"/>
</dbReference>
<name>A0A0C1VBB0_9CYAN</name>
<dbReference type="InterPro" id="IPR009430">
    <property type="entry name" value="GvpL/GvpF"/>
</dbReference>
<dbReference type="AlphaFoldDB" id="A0A0C1VBB0"/>
<keyword evidence="1" id="KW-0304">Gas vesicle</keyword>
<accession>A0A0C1VBB0</accession>
<comment type="similarity">
    <text evidence="3">Belongs to the gas vesicle GvpF/GvpL family.</text>
</comment>
<protein>
    <submittedName>
        <fullName evidence="4">GvpL/GvpF family gas vesicle protein</fullName>
    </submittedName>
</protein>
<proteinExistence type="inferred from homology"/>